<comment type="subcellular location">
    <subcellularLocation>
        <location evidence="1">Cytoplasm</location>
        <location evidence="1">Cytoskeleton</location>
        <location evidence="1">Cilium axoneme</location>
    </subcellularLocation>
</comment>
<comment type="similarity">
    <text evidence="10">Belongs to the dynein light chain LC1-type family.</text>
</comment>
<evidence type="ECO:0000313" key="12">
    <source>
        <dbReference type="EMBL" id="CAE1254172.1"/>
    </source>
</evidence>
<dbReference type="Gene3D" id="3.80.10.10">
    <property type="entry name" value="Ribonuclease Inhibitor"/>
    <property type="match status" value="1"/>
</dbReference>
<keyword evidence="5" id="KW-0677">Repeat</keyword>
<dbReference type="AlphaFoldDB" id="A0A812C2T1"/>
<dbReference type="GO" id="GO:0045504">
    <property type="term" value="F:dynein heavy chain binding"/>
    <property type="evidence" value="ECO:0007669"/>
    <property type="project" value="TreeGrafter"/>
</dbReference>
<name>A0A812C2T1_ACAPH</name>
<dbReference type="OrthoDB" id="266138at2759"/>
<sequence length="189" mass="21294">MSKPTSIREAIAKWEKENEGQKASEATVLSFAFQTPFIEKIDPTVTTLLACEQLSLSTNNIEKIANLNGLKNLKILSLGRNKIKNLTGLDAVGETLEQLWISYNFIEKLKGIGVLKKLRVLYMSNNLVADWNEFNKLADLPQLEDLVFVGNPLEEQHVAIGDYRDLVAKKLPKLKKLDGVPIIRMEEDE</sequence>
<dbReference type="SMART" id="SM00365">
    <property type="entry name" value="LRR_SD22"/>
    <property type="match status" value="4"/>
</dbReference>
<dbReference type="InterPro" id="IPR032675">
    <property type="entry name" value="LRR_dom_sf"/>
</dbReference>
<dbReference type="GO" id="GO:0036158">
    <property type="term" value="P:outer dynein arm assembly"/>
    <property type="evidence" value="ECO:0007669"/>
    <property type="project" value="TreeGrafter"/>
</dbReference>
<dbReference type="Pfam" id="PF12799">
    <property type="entry name" value="LRR_4"/>
    <property type="match status" value="2"/>
</dbReference>
<evidence type="ECO:0000256" key="5">
    <source>
        <dbReference type="ARBA" id="ARBA00022737"/>
    </source>
</evidence>
<reference evidence="12" key="1">
    <citation type="submission" date="2021-01" db="EMBL/GenBank/DDBJ databases">
        <authorList>
            <person name="Li R."/>
            <person name="Bekaert M."/>
        </authorList>
    </citation>
    <scope>NUCLEOTIDE SEQUENCE</scope>
    <source>
        <strain evidence="12">Farmed</strain>
    </source>
</reference>
<evidence type="ECO:0000256" key="11">
    <source>
        <dbReference type="ARBA" id="ARBA00049760"/>
    </source>
</evidence>
<dbReference type="GO" id="GO:0030286">
    <property type="term" value="C:dynein complex"/>
    <property type="evidence" value="ECO:0007669"/>
    <property type="project" value="UniProtKB-KW"/>
</dbReference>
<dbReference type="InterPro" id="IPR025875">
    <property type="entry name" value="Leu-rich_rpt_4"/>
</dbReference>
<keyword evidence="6" id="KW-0243">Dynein</keyword>
<dbReference type="PANTHER" id="PTHR15454:SF73">
    <property type="entry name" value="DYNEIN AXONEMAL LIGHT CHAIN 1"/>
    <property type="match status" value="1"/>
</dbReference>
<protein>
    <recommendedName>
        <fullName evidence="11">Dynein axonemal light chain 1</fullName>
    </recommendedName>
</protein>
<dbReference type="GO" id="GO:0005874">
    <property type="term" value="C:microtubule"/>
    <property type="evidence" value="ECO:0007669"/>
    <property type="project" value="UniProtKB-KW"/>
</dbReference>
<gene>
    <name evidence="12" type="ORF">SPHA_28812</name>
</gene>
<evidence type="ECO:0000256" key="2">
    <source>
        <dbReference type="ARBA" id="ARBA00022490"/>
    </source>
</evidence>
<evidence type="ECO:0000313" key="13">
    <source>
        <dbReference type="Proteomes" id="UP000597762"/>
    </source>
</evidence>
<dbReference type="GO" id="GO:0005930">
    <property type="term" value="C:axoneme"/>
    <property type="evidence" value="ECO:0007669"/>
    <property type="project" value="UniProtKB-SubCell"/>
</dbReference>
<organism evidence="12 13">
    <name type="scientific">Acanthosepion pharaonis</name>
    <name type="common">Pharaoh cuttlefish</name>
    <name type="synonym">Sepia pharaonis</name>
    <dbReference type="NCBI Taxonomy" id="158019"/>
    <lineage>
        <taxon>Eukaryota</taxon>
        <taxon>Metazoa</taxon>
        <taxon>Spiralia</taxon>
        <taxon>Lophotrochozoa</taxon>
        <taxon>Mollusca</taxon>
        <taxon>Cephalopoda</taxon>
        <taxon>Coleoidea</taxon>
        <taxon>Decapodiformes</taxon>
        <taxon>Sepiida</taxon>
        <taxon>Sepiina</taxon>
        <taxon>Sepiidae</taxon>
        <taxon>Acanthosepion</taxon>
    </lineage>
</organism>
<keyword evidence="3" id="KW-0433">Leucine-rich repeat</keyword>
<evidence type="ECO:0000256" key="1">
    <source>
        <dbReference type="ARBA" id="ARBA00004430"/>
    </source>
</evidence>
<keyword evidence="2" id="KW-0963">Cytoplasm</keyword>
<keyword evidence="7" id="KW-0505">Motor protein</keyword>
<dbReference type="EMBL" id="CAHIKZ030001136">
    <property type="protein sequence ID" value="CAE1254172.1"/>
    <property type="molecule type" value="Genomic_DNA"/>
</dbReference>
<dbReference type="FunFam" id="3.80.10.10:FF:000049">
    <property type="entry name" value="Dynein light chain 1"/>
    <property type="match status" value="1"/>
</dbReference>
<keyword evidence="8" id="KW-0206">Cytoskeleton</keyword>
<evidence type="ECO:0000256" key="7">
    <source>
        <dbReference type="ARBA" id="ARBA00023175"/>
    </source>
</evidence>
<dbReference type="GO" id="GO:0043014">
    <property type="term" value="F:alpha-tubulin binding"/>
    <property type="evidence" value="ECO:0007669"/>
    <property type="project" value="TreeGrafter"/>
</dbReference>
<evidence type="ECO:0000256" key="8">
    <source>
        <dbReference type="ARBA" id="ARBA00023212"/>
    </source>
</evidence>
<proteinExistence type="inferred from homology"/>
<dbReference type="InterPro" id="IPR001611">
    <property type="entry name" value="Leu-rich_rpt"/>
</dbReference>
<keyword evidence="4" id="KW-0493">Microtubule</keyword>
<keyword evidence="13" id="KW-1185">Reference proteome</keyword>
<evidence type="ECO:0000256" key="10">
    <source>
        <dbReference type="ARBA" id="ARBA00049659"/>
    </source>
</evidence>
<accession>A0A812C2T1</accession>
<comment type="caution">
    <text evidence="12">The sequence shown here is derived from an EMBL/GenBank/DDBJ whole genome shotgun (WGS) entry which is preliminary data.</text>
</comment>
<dbReference type="PANTHER" id="PTHR15454">
    <property type="entry name" value="NISCHARIN RELATED"/>
    <property type="match status" value="1"/>
</dbReference>
<dbReference type="SUPFAM" id="SSF52058">
    <property type="entry name" value="L domain-like"/>
    <property type="match status" value="1"/>
</dbReference>
<dbReference type="Proteomes" id="UP000597762">
    <property type="component" value="Unassembled WGS sequence"/>
</dbReference>
<evidence type="ECO:0000256" key="6">
    <source>
        <dbReference type="ARBA" id="ARBA00023017"/>
    </source>
</evidence>
<evidence type="ECO:0000256" key="9">
    <source>
        <dbReference type="ARBA" id="ARBA00023273"/>
    </source>
</evidence>
<evidence type="ECO:0000256" key="3">
    <source>
        <dbReference type="ARBA" id="ARBA00022614"/>
    </source>
</evidence>
<keyword evidence="9" id="KW-0966">Cell projection</keyword>
<dbReference type="PROSITE" id="PS51450">
    <property type="entry name" value="LRR"/>
    <property type="match status" value="3"/>
</dbReference>
<evidence type="ECO:0000256" key="4">
    <source>
        <dbReference type="ARBA" id="ARBA00022701"/>
    </source>
</evidence>